<dbReference type="EMBL" id="MU866213">
    <property type="protein sequence ID" value="KAK4175985.1"/>
    <property type="molecule type" value="Genomic_DNA"/>
</dbReference>
<evidence type="ECO:0000259" key="2">
    <source>
        <dbReference type="PROSITE" id="PS00028"/>
    </source>
</evidence>
<feature type="region of interest" description="Disordered" evidence="1">
    <location>
        <begin position="179"/>
        <end position="263"/>
    </location>
</feature>
<dbReference type="PANTHER" id="PTHR21354:SF0">
    <property type="entry name" value="ZINC FINGER PROTEIN 511"/>
    <property type="match status" value="1"/>
</dbReference>
<comment type="caution">
    <text evidence="3">The sequence shown here is derived from an EMBL/GenBank/DDBJ whole genome shotgun (WGS) entry which is preliminary data.</text>
</comment>
<accession>A0AAN6W6K4</accession>
<dbReference type="AlphaFoldDB" id="A0AAN6W6K4"/>
<dbReference type="PROSITE" id="PS00028">
    <property type="entry name" value="ZINC_FINGER_C2H2_1"/>
    <property type="match status" value="1"/>
</dbReference>
<evidence type="ECO:0000313" key="3">
    <source>
        <dbReference type="EMBL" id="KAK4175985.1"/>
    </source>
</evidence>
<reference evidence="3" key="2">
    <citation type="submission" date="2023-05" db="EMBL/GenBank/DDBJ databases">
        <authorList>
            <consortium name="Lawrence Berkeley National Laboratory"/>
            <person name="Steindorff A."/>
            <person name="Hensen N."/>
            <person name="Bonometti L."/>
            <person name="Westerberg I."/>
            <person name="Brannstrom I.O."/>
            <person name="Guillou S."/>
            <person name="Cros-Aarteil S."/>
            <person name="Calhoun S."/>
            <person name="Haridas S."/>
            <person name="Kuo A."/>
            <person name="Mondo S."/>
            <person name="Pangilinan J."/>
            <person name="Riley R."/>
            <person name="Labutti K."/>
            <person name="Andreopoulos B."/>
            <person name="Lipzen A."/>
            <person name="Chen C."/>
            <person name="Yanf M."/>
            <person name="Daum C."/>
            <person name="Ng V."/>
            <person name="Clum A."/>
            <person name="Ohm R."/>
            <person name="Martin F."/>
            <person name="Silar P."/>
            <person name="Natvig D."/>
            <person name="Lalanne C."/>
            <person name="Gautier V."/>
            <person name="Ament-Velasquez S.L."/>
            <person name="Kruys A."/>
            <person name="Hutchinson M.I."/>
            <person name="Powell A.J."/>
            <person name="Barry K."/>
            <person name="Miller A.N."/>
            <person name="Grigoriev I.V."/>
            <person name="Debuchy R."/>
            <person name="Gladieux P."/>
            <person name="Thoren M.H."/>
            <person name="Johannesson H."/>
        </authorList>
    </citation>
    <scope>NUCLEOTIDE SEQUENCE</scope>
    <source>
        <strain evidence="3">CBS 892.96</strain>
    </source>
</reference>
<name>A0AAN6W6K4_9PEZI</name>
<dbReference type="SMART" id="SM00355">
    <property type="entry name" value="ZnF_C2H2"/>
    <property type="match status" value="2"/>
</dbReference>
<feature type="region of interest" description="Disordered" evidence="1">
    <location>
        <begin position="1"/>
        <end position="37"/>
    </location>
</feature>
<organism evidence="3 4">
    <name type="scientific">Triangularia setosa</name>
    <dbReference type="NCBI Taxonomy" id="2587417"/>
    <lineage>
        <taxon>Eukaryota</taxon>
        <taxon>Fungi</taxon>
        <taxon>Dikarya</taxon>
        <taxon>Ascomycota</taxon>
        <taxon>Pezizomycotina</taxon>
        <taxon>Sordariomycetes</taxon>
        <taxon>Sordariomycetidae</taxon>
        <taxon>Sordariales</taxon>
        <taxon>Podosporaceae</taxon>
        <taxon>Triangularia</taxon>
    </lineage>
</organism>
<feature type="domain" description="C2H2-type" evidence="2">
    <location>
        <begin position="94"/>
        <end position="115"/>
    </location>
</feature>
<evidence type="ECO:0000313" key="4">
    <source>
        <dbReference type="Proteomes" id="UP001302321"/>
    </source>
</evidence>
<dbReference type="Proteomes" id="UP001302321">
    <property type="component" value="Unassembled WGS sequence"/>
</dbReference>
<proteinExistence type="predicted"/>
<evidence type="ECO:0000256" key="1">
    <source>
        <dbReference type="SAM" id="MobiDB-lite"/>
    </source>
</evidence>
<feature type="compositionally biased region" description="Low complexity" evidence="1">
    <location>
        <begin position="201"/>
        <end position="210"/>
    </location>
</feature>
<sequence length="290" mass="32514">MGKRTRESDETPVDPGSAIISISRSEPPITTSDSDPTAFQAPAAKIAELDPAINTTNNTNITMHCSLPPHKEPLAFSSYEEYESHYCNEHTNRCLECRKNFPSTHLLNLHISENHDAFTQVKRDKGERTYTCFVETCDKVCMTPQKRQMHLVAKHMYPKNFFFGVTRYGIDGRRSLLLDEKRKNHKGPSRSNDFQQDRRSSLASAPSGSSKEPLQQQDRDKTPTGATEKPAPRAAEPPENDTHVEPPQSASPEKKPDVDMEDISAAMSALQFVPRGVRFGRGKKAGFTKR</sequence>
<protein>
    <recommendedName>
        <fullName evidence="2">C2H2-type domain-containing protein</fullName>
    </recommendedName>
</protein>
<dbReference type="InterPro" id="IPR039258">
    <property type="entry name" value="ZNF511"/>
</dbReference>
<feature type="compositionally biased region" description="Polar residues" evidence="1">
    <location>
        <begin position="20"/>
        <end position="37"/>
    </location>
</feature>
<dbReference type="InterPro" id="IPR013087">
    <property type="entry name" value="Znf_C2H2_type"/>
</dbReference>
<gene>
    <name evidence="3" type="ORF">QBC36DRAFT_330287</name>
</gene>
<dbReference type="PANTHER" id="PTHR21354">
    <property type="entry name" value="ZINC FINGER PROTEIN 511"/>
    <property type="match status" value="1"/>
</dbReference>
<keyword evidence="4" id="KW-1185">Reference proteome</keyword>
<reference evidence="3" key="1">
    <citation type="journal article" date="2023" name="Mol. Phylogenet. Evol.">
        <title>Genome-scale phylogeny and comparative genomics of the fungal order Sordariales.</title>
        <authorList>
            <person name="Hensen N."/>
            <person name="Bonometti L."/>
            <person name="Westerberg I."/>
            <person name="Brannstrom I.O."/>
            <person name="Guillou S."/>
            <person name="Cros-Aarteil S."/>
            <person name="Calhoun S."/>
            <person name="Haridas S."/>
            <person name="Kuo A."/>
            <person name="Mondo S."/>
            <person name="Pangilinan J."/>
            <person name="Riley R."/>
            <person name="LaButti K."/>
            <person name="Andreopoulos B."/>
            <person name="Lipzen A."/>
            <person name="Chen C."/>
            <person name="Yan M."/>
            <person name="Daum C."/>
            <person name="Ng V."/>
            <person name="Clum A."/>
            <person name="Steindorff A."/>
            <person name="Ohm R.A."/>
            <person name="Martin F."/>
            <person name="Silar P."/>
            <person name="Natvig D.O."/>
            <person name="Lalanne C."/>
            <person name="Gautier V."/>
            <person name="Ament-Velasquez S.L."/>
            <person name="Kruys A."/>
            <person name="Hutchinson M.I."/>
            <person name="Powell A.J."/>
            <person name="Barry K."/>
            <person name="Miller A.N."/>
            <person name="Grigoriev I.V."/>
            <person name="Debuchy R."/>
            <person name="Gladieux P."/>
            <person name="Hiltunen Thoren M."/>
            <person name="Johannesson H."/>
        </authorList>
    </citation>
    <scope>NUCLEOTIDE SEQUENCE</scope>
    <source>
        <strain evidence="3">CBS 892.96</strain>
    </source>
</reference>